<proteinExistence type="predicted"/>
<dbReference type="EMBL" id="JAIWYP010000005">
    <property type="protein sequence ID" value="KAH3817157.1"/>
    <property type="molecule type" value="Genomic_DNA"/>
</dbReference>
<accession>A0A9D4GNJ6</accession>
<keyword evidence="3" id="KW-1185">Reference proteome</keyword>
<feature type="signal peptide" evidence="1">
    <location>
        <begin position="1"/>
        <end position="19"/>
    </location>
</feature>
<name>A0A9D4GNJ6_DREPO</name>
<gene>
    <name evidence="2" type="ORF">DPMN_118686</name>
</gene>
<dbReference type="OrthoDB" id="6119223at2759"/>
<reference evidence="2" key="1">
    <citation type="journal article" date="2019" name="bioRxiv">
        <title>The Genome of the Zebra Mussel, Dreissena polymorpha: A Resource for Invasive Species Research.</title>
        <authorList>
            <person name="McCartney M.A."/>
            <person name="Auch B."/>
            <person name="Kono T."/>
            <person name="Mallez S."/>
            <person name="Zhang Y."/>
            <person name="Obille A."/>
            <person name="Becker A."/>
            <person name="Abrahante J.E."/>
            <person name="Garbe J."/>
            <person name="Badalamenti J.P."/>
            <person name="Herman A."/>
            <person name="Mangelson H."/>
            <person name="Liachko I."/>
            <person name="Sullivan S."/>
            <person name="Sone E.D."/>
            <person name="Koren S."/>
            <person name="Silverstein K.A.T."/>
            <person name="Beckman K.B."/>
            <person name="Gohl D.M."/>
        </authorList>
    </citation>
    <scope>NUCLEOTIDE SEQUENCE</scope>
    <source>
        <strain evidence="2">Duluth1</strain>
        <tissue evidence="2">Whole animal</tissue>
    </source>
</reference>
<keyword evidence="1" id="KW-0732">Signal</keyword>
<dbReference type="AlphaFoldDB" id="A0A9D4GNJ6"/>
<organism evidence="2 3">
    <name type="scientific">Dreissena polymorpha</name>
    <name type="common">Zebra mussel</name>
    <name type="synonym">Mytilus polymorpha</name>
    <dbReference type="NCBI Taxonomy" id="45954"/>
    <lineage>
        <taxon>Eukaryota</taxon>
        <taxon>Metazoa</taxon>
        <taxon>Spiralia</taxon>
        <taxon>Lophotrochozoa</taxon>
        <taxon>Mollusca</taxon>
        <taxon>Bivalvia</taxon>
        <taxon>Autobranchia</taxon>
        <taxon>Heteroconchia</taxon>
        <taxon>Euheterodonta</taxon>
        <taxon>Imparidentia</taxon>
        <taxon>Neoheterodontei</taxon>
        <taxon>Myida</taxon>
        <taxon>Dreissenoidea</taxon>
        <taxon>Dreissenidae</taxon>
        <taxon>Dreissena</taxon>
    </lineage>
</organism>
<feature type="chain" id="PRO_5039379319" evidence="1">
    <location>
        <begin position="20"/>
        <end position="195"/>
    </location>
</feature>
<sequence length="195" mass="21628">MRSQLFALVVLLSCLAASGSLLDLLKVIHSSPLFATMSPGEQLVLVELFAETEAGELHNYINHVGFSTVLAVIAKLPDNESHGLTQYLIAELNKEEHHTAKSGSTVGRRDLVTVLAAARQDPAFQHLQADQQQLILTTLTHAESLNLTKFINQIGYGTILSVIDIIPEPERHMFEAYLIQHLEYEKKILEHIIGK</sequence>
<dbReference type="Proteomes" id="UP000828390">
    <property type="component" value="Unassembled WGS sequence"/>
</dbReference>
<evidence type="ECO:0000256" key="1">
    <source>
        <dbReference type="SAM" id="SignalP"/>
    </source>
</evidence>
<reference evidence="2" key="2">
    <citation type="submission" date="2020-11" db="EMBL/GenBank/DDBJ databases">
        <authorList>
            <person name="McCartney M.A."/>
            <person name="Auch B."/>
            <person name="Kono T."/>
            <person name="Mallez S."/>
            <person name="Becker A."/>
            <person name="Gohl D.M."/>
            <person name="Silverstein K.A.T."/>
            <person name="Koren S."/>
            <person name="Bechman K.B."/>
            <person name="Herman A."/>
            <person name="Abrahante J.E."/>
            <person name="Garbe J."/>
        </authorList>
    </citation>
    <scope>NUCLEOTIDE SEQUENCE</scope>
    <source>
        <strain evidence="2">Duluth1</strain>
        <tissue evidence="2">Whole animal</tissue>
    </source>
</reference>
<evidence type="ECO:0000313" key="3">
    <source>
        <dbReference type="Proteomes" id="UP000828390"/>
    </source>
</evidence>
<evidence type="ECO:0000313" key="2">
    <source>
        <dbReference type="EMBL" id="KAH3817157.1"/>
    </source>
</evidence>
<comment type="caution">
    <text evidence="2">The sequence shown here is derived from an EMBL/GenBank/DDBJ whole genome shotgun (WGS) entry which is preliminary data.</text>
</comment>
<protein>
    <submittedName>
        <fullName evidence="2">Uncharacterized protein</fullName>
    </submittedName>
</protein>